<keyword evidence="2" id="KW-1185">Reference proteome</keyword>
<accession>A0ABP1FPK3</accession>
<name>A0ABP1FPK3_9CHLO</name>
<gene>
    <name evidence="1" type="primary">g1939</name>
    <name evidence="1" type="ORF">VP750_LOCUS1656</name>
</gene>
<proteinExistence type="predicted"/>
<reference evidence="1 2" key="1">
    <citation type="submission" date="2024-06" db="EMBL/GenBank/DDBJ databases">
        <authorList>
            <person name="Kraege A."/>
            <person name="Thomma B."/>
        </authorList>
    </citation>
    <scope>NUCLEOTIDE SEQUENCE [LARGE SCALE GENOMIC DNA]</scope>
</reference>
<sequence>MTSTYMVNIEPAMEGRRPELFHVAGKHNAKDMHDILGRMHGRGTMRTSRGPEVCEKPEYKVKAGEYIFTVNQHPERRIYAIERLQEMQGSLRLTSEQRAHIVVEQVKAFFGEDFSMKVAQEDRQKNKDTMHNEQEVQNTIRDARSLFPILQRDEELHKLVDRMGYLRAWDLCSYARKSAEWQRTEHIQVVVGAHGTGKTTILNNIGQLILDRMDKDEGKDNSWLSEHHGFRECLRSCLSTQTPYVFTLDLRKHVDISTEDDPLVNHLCGDGETTLALLFLLALCLRSQSNISNLAELTKRLPDDLLAYIKPQHVVQYIHTHLPRSNQKADSFIIFGFDEASGLSTVSRQRLQNAFSILTITKNNLPKNTAFTLMCAGTRWGPSGRGLRDRDYETDETDLALHPTPNNMQAVQSVYMGLLTDEHMGVLFRSVLEKLYIYLKGNKLPAHVKALLQYISGVPGRMHMVLAALAGSNDSQEFQRSKLILGLRLTENDLERLKEVCERLQAFVGDNILGNGHMSRIHMRPDFPKVISAAAESALSKCQVWKHSVVLPGTSRPRLTYTHLQANGFLSLQPTEDGDHLVVMSPAALDVYLKTRSGEPPEDLASLHQIHASALRDFNNMHYAHKVAQPLAELSTP</sequence>
<organism evidence="1 2">
    <name type="scientific">Coccomyxa viridis</name>
    <dbReference type="NCBI Taxonomy" id="1274662"/>
    <lineage>
        <taxon>Eukaryota</taxon>
        <taxon>Viridiplantae</taxon>
        <taxon>Chlorophyta</taxon>
        <taxon>core chlorophytes</taxon>
        <taxon>Trebouxiophyceae</taxon>
        <taxon>Trebouxiophyceae incertae sedis</taxon>
        <taxon>Coccomyxaceae</taxon>
        <taxon>Coccomyxa</taxon>
    </lineage>
</organism>
<evidence type="ECO:0000313" key="2">
    <source>
        <dbReference type="Proteomes" id="UP001497392"/>
    </source>
</evidence>
<comment type="caution">
    <text evidence="1">The sequence shown here is derived from an EMBL/GenBank/DDBJ whole genome shotgun (WGS) entry which is preliminary data.</text>
</comment>
<protein>
    <submittedName>
        <fullName evidence="1">G1939 protein</fullName>
    </submittedName>
</protein>
<dbReference type="Proteomes" id="UP001497392">
    <property type="component" value="Unassembled WGS sequence"/>
</dbReference>
<evidence type="ECO:0000313" key="1">
    <source>
        <dbReference type="EMBL" id="CAL5219997.1"/>
    </source>
</evidence>
<dbReference type="EMBL" id="CAXHTA020000002">
    <property type="protein sequence ID" value="CAL5219997.1"/>
    <property type="molecule type" value="Genomic_DNA"/>
</dbReference>